<name>A0A8J6J3K7_9FIRM</name>
<dbReference type="Gene3D" id="3.40.50.300">
    <property type="entry name" value="P-loop containing nucleotide triphosphate hydrolases"/>
    <property type="match status" value="2"/>
</dbReference>
<dbReference type="AlphaFoldDB" id="A0A8J6J3K7"/>
<keyword evidence="4 8" id="KW-0812">Transmembrane</keyword>
<protein>
    <submittedName>
        <fullName evidence="9">Type IV secretory system conjugative DNA transfer family protein</fullName>
    </submittedName>
</protein>
<evidence type="ECO:0000256" key="1">
    <source>
        <dbReference type="ARBA" id="ARBA00004651"/>
    </source>
</evidence>
<dbReference type="CDD" id="cd01127">
    <property type="entry name" value="TrwB_TraG_TraD_VirD4"/>
    <property type="match status" value="1"/>
</dbReference>
<feature type="region of interest" description="Disordered" evidence="7">
    <location>
        <begin position="588"/>
        <end position="643"/>
    </location>
</feature>
<feature type="compositionally biased region" description="Low complexity" evidence="7">
    <location>
        <begin position="591"/>
        <end position="610"/>
    </location>
</feature>
<evidence type="ECO:0000256" key="5">
    <source>
        <dbReference type="ARBA" id="ARBA00022989"/>
    </source>
</evidence>
<evidence type="ECO:0000256" key="2">
    <source>
        <dbReference type="ARBA" id="ARBA00008806"/>
    </source>
</evidence>
<feature type="transmembrane region" description="Helical" evidence="8">
    <location>
        <begin position="12"/>
        <end position="31"/>
    </location>
</feature>
<feature type="transmembrane region" description="Helical" evidence="8">
    <location>
        <begin position="68"/>
        <end position="90"/>
    </location>
</feature>
<evidence type="ECO:0000313" key="10">
    <source>
        <dbReference type="Proteomes" id="UP000602260"/>
    </source>
</evidence>
<evidence type="ECO:0000256" key="4">
    <source>
        <dbReference type="ARBA" id="ARBA00022692"/>
    </source>
</evidence>
<sequence>MDKRKLKIALSLAVLIPCVLYAAGIIAQFIININAWKAAGSDYRTSPGLPSSQISEVVRALFHFPEGLIAIGVVVLGIAVLCVFGLRIGWGQNGVTDSDRNLTVSNSGSYGTASFMSPKEASACFEVTSAKRTSQDILGMLPDGQVLTLPKDTRLNANLAVCGSSGTGKSRAISRNLVLQAVKRGESVILTDPKSELYESMGEYLRENGYIVKVFNLVEMDHSDSWNCLGEVGSSELMAQTFADIVLQNTSGDSKDAFWYNAELNLLKALVLYVALEMPPEKRNIATVYDLLYTQTEKGLSDMMASISHEHANQYTGELLPPSPASAPYAIFRQSSETVRTSVIIGLGSKLAVLQAQQVRNITSYNEIDLELPGKQKCAYFCIVSDQDSTYDFLSSLFFSFLFIRLIRYADAYCEGGMLHPKVKFILDEFPNCCLIPDFTKKCSTIRSRGCSVAVFFQNVGQMRNRYPDDQWQEILGACDSTVFLGCTDMLTAEYFSDRIGTASVEVEGTMRELNTMHITDYTPRFRKTNSLGRRPLLTPDEVLRLPPDQVLIFIRGQKVMRAKRFDYSLHPDYKKLKSRKAILHEPDWKSSQASSVSASGVSSPSVTAAIPAEKANVGSQKKPPGKPPRSTTRKVVNADELF</sequence>
<dbReference type="InterPro" id="IPR051539">
    <property type="entry name" value="T4SS-coupling_protein"/>
</dbReference>
<dbReference type="NCBIfam" id="NF045973">
    <property type="entry name" value="conju_CD1115"/>
    <property type="match status" value="1"/>
</dbReference>
<keyword evidence="10" id="KW-1185">Reference proteome</keyword>
<dbReference type="RefSeq" id="WP_186878287.1">
    <property type="nucleotide sequence ID" value="NZ_JACOPN010000003.1"/>
</dbReference>
<dbReference type="PANTHER" id="PTHR37937:SF1">
    <property type="entry name" value="CONJUGATIVE TRANSFER: DNA TRANSPORT"/>
    <property type="match status" value="1"/>
</dbReference>
<comment type="caution">
    <text evidence="9">The sequence shown here is derived from an EMBL/GenBank/DDBJ whole genome shotgun (WGS) entry which is preliminary data.</text>
</comment>
<dbReference type="PANTHER" id="PTHR37937">
    <property type="entry name" value="CONJUGATIVE TRANSFER: DNA TRANSPORT"/>
    <property type="match status" value="1"/>
</dbReference>
<reference evidence="9" key="1">
    <citation type="submission" date="2020-08" db="EMBL/GenBank/DDBJ databases">
        <title>Genome public.</title>
        <authorList>
            <person name="Liu C."/>
            <person name="Sun Q."/>
        </authorList>
    </citation>
    <scope>NUCLEOTIDE SEQUENCE</scope>
    <source>
        <strain evidence="9">BX5</strain>
    </source>
</reference>
<keyword evidence="5 8" id="KW-1133">Transmembrane helix</keyword>
<keyword evidence="3" id="KW-1003">Cell membrane</keyword>
<evidence type="ECO:0000256" key="7">
    <source>
        <dbReference type="SAM" id="MobiDB-lite"/>
    </source>
</evidence>
<dbReference type="InterPro" id="IPR003688">
    <property type="entry name" value="TraG/VirD4"/>
</dbReference>
<dbReference type="GO" id="GO:0005886">
    <property type="term" value="C:plasma membrane"/>
    <property type="evidence" value="ECO:0007669"/>
    <property type="project" value="UniProtKB-SubCell"/>
</dbReference>
<evidence type="ECO:0000256" key="3">
    <source>
        <dbReference type="ARBA" id="ARBA00022475"/>
    </source>
</evidence>
<evidence type="ECO:0000256" key="8">
    <source>
        <dbReference type="SAM" id="Phobius"/>
    </source>
</evidence>
<evidence type="ECO:0000313" key="9">
    <source>
        <dbReference type="EMBL" id="MBC5716976.1"/>
    </source>
</evidence>
<evidence type="ECO:0000256" key="6">
    <source>
        <dbReference type="ARBA" id="ARBA00023136"/>
    </source>
</evidence>
<dbReference type="SUPFAM" id="SSF52540">
    <property type="entry name" value="P-loop containing nucleoside triphosphate hydrolases"/>
    <property type="match status" value="1"/>
</dbReference>
<organism evidence="9 10">
    <name type="scientific">Flintibacter faecis</name>
    <dbReference type="NCBI Taxonomy" id="2763047"/>
    <lineage>
        <taxon>Bacteria</taxon>
        <taxon>Bacillati</taxon>
        <taxon>Bacillota</taxon>
        <taxon>Clostridia</taxon>
        <taxon>Eubacteriales</taxon>
        <taxon>Flintibacter</taxon>
    </lineage>
</organism>
<dbReference type="Proteomes" id="UP000602260">
    <property type="component" value="Unassembled WGS sequence"/>
</dbReference>
<dbReference type="Pfam" id="PF02534">
    <property type="entry name" value="T4SS-DNA_transf"/>
    <property type="match status" value="1"/>
</dbReference>
<dbReference type="InterPro" id="IPR027417">
    <property type="entry name" value="P-loop_NTPase"/>
</dbReference>
<comment type="similarity">
    <text evidence="2">Belongs to the VirD4/TraG family.</text>
</comment>
<proteinExistence type="inferred from homology"/>
<keyword evidence="6 8" id="KW-0472">Membrane</keyword>
<dbReference type="EMBL" id="JACOPN010000003">
    <property type="protein sequence ID" value="MBC5716976.1"/>
    <property type="molecule type" value="Genomic_DNA"/>
</dbReference>
<gene>
    <name evidence="9" type="ORF">H8S55_06555</name>
</gene>
<accession>A0A8J6J3K7</accession>
<comment type="subcellular location">
    <subcellularLocation>
        <location evidence="1">Cell membrane</location>
        <topology evidence="1">Multi-pass membrane protein</topology>
    </subcellularLocation>
</comment>